<evidence type="ECO:0000313" key="2">
    <source>
        <dbReference type="EMBL" id="ALC45341.1"/>
    </source>
</evidence>
<evidence type="ECO:0000256" key="1">
    <source>
        <dbReference type="SAM" id="MobiDB-lite"/>
    </source>
</evidence>
<dbReference type="Proteomes" id="UP000494163">
    <property type="component" value="Chromosome 3R"/>
</dbReference>
<dbReference type="EMBL" id="CP012526">
    <property type="protein sequence ID" value="ALC45341.1"/>
    <property type="molecule type" value="Genomic_DNA"/>
</dbReference>
<reference evidence="2 3" key="1">
    <citation type="submission" date="2015-08" db="EMBL/GenBank/DDBJ databases">
        <title>Ancestral chromatin configuration constrains chromatin evolution on differentiating sex chromosomes in Drosophila.</title>
        <authorList>
            <person name="Zhou Q."/>
            <person name="Bachtrog D."/>
        </authorList>
    </citation>
    <scope>NUCLEOTIDE SEQUENCE [LARGE SCALE GENOMIC DNA]</scope>
    <source>
        <tissue evidence="2">Whole larvae</tissue>
    </source>
</reference>
<dbReference type="OrthoDB" id="8055880at2759"/>
<keyword evidence="3" id="KW-1185">Reference proteome</keyword>
<name>A0A0M4ECG8_DROBS</name>
<sequence length="136" mass="15501">KEYGFLKARADVTPFPGFAKSTKIRTIAERLKSASSRELQASESKSTSSRTSQLCHSYTTNTSSIQRHSSSAQLTFEMKRKLFNEGEFTLTRGKKLSELQQLEYEPLRLSSAKQASYFDLLRMNEFIRASNLSYNP</sequence>
<feature type="compositionally biased region" description="Polar residues" evidence="1">
    <location>
        <begin position="53"/>
        <end position="62"/>
    </location>
</feature>
<accession>A0A0M4ECG8</accession>
<gene>
    <name evidence="2" type="ORF">Dbus_chr3Rg91</name>
</gene>
<feature type="non-terminal residue" evidence="2">
    <location>
        <position position="1"/>
    </location>
</feature>
<evidence type="ECO:0000313" key="3">
    <source>
        <dbReference type="Proteomes" id="UP000494163"/>
    </source>
</evidence>
<dbReference type="AlphaFoldDB" id="A0A0M4ECG8"/>
<organism evidence="2 3">
    <name type="scientific">Drosophila busckii</name>
    <name type="common">Fruit fly</name>
    <dbReference type="NCBI Taxonomy" id="30019"/>
    <lineage>
        <taxon>Eukaryota</taxon>
        <taxon>Metazoa</taxon>
        <taxon>Ecdysozoa</taxon>
        <taxon>Arthropoda</taxon>
        <taxon>Hexapoda</taxon>
        <taxon>Insecta</taxon>
        <taxon>Pterygota</taxon>
        <taxon>Neoptera</taxon>
        <taxon>Endopterygota</taxon>
        <taxon>Diptera</taxon>
        <taxon>Brachycera</taxon>
        <taxon>Muscomorpha</taxon>
        <taxon>Ephydroidea</taxon>
        <taxon>Drosophilidae</taxon>
        <taxon>Drosophila</taxon>
    </lineage>
</organism>
<feature type="region of interest" description="Disordered" evidence="1">
    <location>
        <begin position="32"/>
        <end position="62"/>
    </location>
</feature>
<feature type="compositionally biased region" description="Low complexity" evidence="1">
    <location>
        <begin position="42"/>
        <end position="52"/>
    </location>
</feature>
<proteinExistence type="predicted"/>
<protein>
    <submittedName>
        <fullName evidence="2">CG5509</fullName>
    </submittedName>
</protein>